<keyword evidence="4" id="KW-1185">Reference proteome</keyword>
<dbReference type="EMBL" id="LKCW01000050">
    <property type="protein sequence ID" value="KPM42359.1"/>
    <property type="molecule type" value="Genomic_DNA"/>
</dbReference>
<organism evidence="3 4">
    <name type="scientific">Neonectria ditissima</name>
    <dbReference type="NCBI Taxonomy" id="78410"/>
    <lineage>
        <taxon>Eukaryota</taxon>
        <taxon>Fungi</taxon>
        <taxon>Dikarya</taxon>
        <taxon>Ascomycota</taxon>
        <taxon>Pezizomycotina</taxon>
        <taxon>Sordariomycetes</taxon>
        <taxon>Hypocreomycetidae</taxon>
        <taxon>Hypocreales</taxon>
        <taxon>Nectriaceae</taxon>
        <taxon>Neonectria</taxon>
    </lineage>
</organism>
<sequence>MARKQRYTALTSLPTRAGSRVARGWLSLTATYTSLLRNVGLEITTVTKGPEEPKRLFEVSWRAALARCGVHVLPAAVSIILITINLLGYFIGNELQGPSNTNGIKMGILQICAKAQELLIVASLSTVIFHILRSEMVFGAGLPLGLMGAGFNFTSLSFFWSSEFWGSITYKHPSPFRKACIFVVLVIAGIIAVLAGPTSAVLMIPRELDWATGGGIFWLNGTREQMWPSKLNPSSQNCSGNIWVSDPRCLSNGYFPIVETFRTRKGGVKDGVVSFELQDRDIRKTVHARVRVPDLTVIETWVYTVHTPTAIMQAATYALWASALGYLRQNARLTTHPNPDSLGYAASRVATVKTELPAVRTVCNDEVFSVAPTDAFIGANFPALPEYSMRWFSDPATPGTDTQYFQVVDVTEAARNKMNQGSNGTILLTPTQLEPSGNQSSSFGVFLLSPGGVNDTWNLQACTIDPRWASGKTIIDENVRTAKYDFAADQGRSLMDSELKTIEFGWGGFAPPNDGTWRRIEISNEWFDSLGAETPLDAQSQGNTSSTETTIESILNVVAPNGLGEEGATLMLEFALAVVVVDGISRSSSHRTSNYSAMLEPVVSSQWSGQLAKSFMRLGGPKEAFHPANADNLARLTMQVTLHGFVMAAVGWFDYLCICVLLCHALIAIAHTAWVLWWRRTSDAWESITELMALSLNSERPGRTGEDGFDNTSAGVRTWVPIRQLGWVEASAQKAVATATDRPEQLQLRFGRGRHVTGSDRDPSFQVQADAAYGKS</sequence>
<keyword evidence="2" id="KW-0812">Transmembrane</keyword>
<evidence type="ECO:0000313" key="3">
    <source>
        <dbReference type="EMBL" id="KPM42359.1"/>
    </source>
</evidence>
<protein>
    <submittedName>
        <fullName evidence="3">Uncharacterized protein</fullName>
    </submittedName>
</protein>
<comment type="caution">
    <text evidence="3">The sequence shown here is derived from an EMBL/GenBank/DDBJ whole genome shotgun (WGS) entry which is preliminary data.</text>
</comment>
<name>A0A0P7AWI8_9HYPO</name>
<feature type="region of interest" description="Disordered" evidence="1">
    <location>
        <begin position="753"/>
        <end position="776"/>
    </location>
</feature>
<feature type="transmembrane region" description="Helical" evidence="2">
    <location>
        <begin position="652"/>
        <end position="677"/>
    </location>
</feature>
<gene>
    <name evidence="3" type="ORF">AK830_g4230</name>
</gene>
<evidence type="ECO:0000256" key="1">
    <source>
        <dbReference type="SAM" id="MobiDB-lite"/>
    </source>
</evidence>
<dbReference type="STRING" id="78410.A0A0P7AWI8"/>
<keyword evidence="2" id="KW-1133">Transmembrane helix</keyword>
<evidence type="ECO:0000256" key="2">
    <source>
        <dbReference type="SAM" id="Phobius"/>
    </source>
</evidence>
<reference evidence="3 4" key="1">
    <citation type="submission" date="2015-09" db="EMBL/GenBank/DDBJ databases">
        <title>Draft genome of a European isolate of the apple canker pathogen Neonectria ditissima.</title>
        <authorList>
            <person name="Gomez-Cortecero A."/>
            <person name="Harrison R.J."/>
            <person name="Armitage A.D."/>
        </authorList>
    </citation>
    <scope>NUCLEOTIDE SEQUENCE [LARGE SCALE GENOMIC DNA]</scope>
    <source>
        <strain evidence="3 4">R09/05</strain>
    </source>
</reference>
<dbReference type="Proteomes" id="UP000050424">
    <property type="component" value="Unassembled WGS sequence"/>
</dbReference>
<proteinExistence type="predicted"/>
<evidence type="ECO:0000313" key="4">
    <source>
        <dbReference type="Proteomes" id="UP000050424"/>
    </source>
</evidence>
<keyword evidence="2" id="KW-0472">Membrane</keyword>
<dbReference type="AlphaFoldDB" id="A0A0P7AWI8"/>
<dbReference type="OrthoDB" id="5342924at2759"/>
<feature type="transmembrane region" description="Helical" evidence="2">
    <location>
        <begin position="70"/>
        <end position="91"/>
    </location>
</feature>
<accession>A0A0P7AWI8</accession>
<feature type="transmembrane region" description="Helical" evidence="2">
    <location>
        <begin position="138"/>
        <end position="160"/>
    </location>
</feature>
<feature type="transmembrane region" description="Helical" evidence="2">
    <location>
        <begin position="181"/>
        <end position="204"/>
    </location>
</feature>